<dbReference type="PANTHER" id="PTHR34606">
    <property type="entry name" value="BON DOMAIN-CONTAINING PROTEIN"/>
    <property type="match status" value="1"/>
</dbReference>
<dbReference type="SMART" id="SM00749">
    <property type="entry name" value="BON"/>
    <property type="match status" value="1"/>
</dbReference>
<sequence>MVYDRHDVYKKLDDYHLYVKVNNALTVDSLFKTPNCALDIAVFNGDILVAGHVPTPEINAELQRRLSNIKGYRRFFNEVRVRDIPANTLQDSWLTTKIRSQIFADSSIDPNAFKVITADATVYLMGDVRPSEAATVINIARRTTGVVHVVKVLKYLVYQK</sequence>
<dbReference type="EMBL" id="JH413798">
    <property type="protein sequence ID" value="EHL32550.1"/>
    <property type="molecule type" value="Genomic_DNA"/>
</dbReference>
<dbReference type="PANTHER" id="PTHR34606:SF4">
    <property type="entry name" value="OUTER MEMBRANE LIPOPROTEIN DOLP"/>
    <property type="match status" value="1"/>
</dbReference>
<dbReference type="PROSITE" id="PS50914">
    <property type="entry name" value="BON"/>
    <property type="match status" value="1"/>
</dbReference>
<gene>
    <name evidence="3" type="ORF">LDG_5510</name>
</gene>
<dbReference type="InterPro" id="IPR051686">
    <property type="entry name" value="Lipoprotein_DolP"/>
</dbReference>
<dbReference type="InterPro" id="IPR007055">
    <property type="entry name" value="BON_dom"/>
</dbReference>
<dbReference type="InParanoid" id="G9EJZ0"/>
<keyword evidence="4" id="KW-1185">Reference proteome</keyword>
<dbReference type="eggNOG" id="COG2823">
    <property type="taxonomic scope" value="Bacteria"/>
</dbReference>
<dbReference type="STRING" id="658187.LDG_5510"/>
<evidence type="ECO:0000256" key="1">
    <source>
        <dbReference type="ARBA" id="ARBA00022729"/>
    </source>
</evidence>
<evidence type="ECO:0000313" key="3">
    <source>
        <dbReference type="EMBL" id="EHL32550.1"/>
    </source>
</evidence>
<accession>G9EJZ0</accession>
<name>G9EJZ0_9GAMM</name>
<evidence type="ECO:0000259" key="2">
    <source>
        <dbReference type="PROSITE" id="PS50914"/>
    </source>
</evidence>
<reference evidence="3 4" key="1">
    <citation type="journal article" date="2011" name="BMC Genomics">
        <title>Insight into cross-talk between intra-amoebal pathogens.</title>
        <authorList>
            <person name="Gimenez G."/>
            <person name="Bertelli C."/>
            <person name="Moliner C."/>
            <person name="Robert C."/>
            <person name="Raoult D."/>
            <person name="Fournier P.E."/>
            <person name="Greub G."/>
        </authorList>
    </citation>
    <scope>NUCLEOTIDE SEQUENCE [LARGE SCALE GENOMIC DNA]</scope>
    <source>
        <strain evidence="3 4">LLAP12</strain>
    </source>
</reference>
<proteinExistence type="predicted"/>
<organism evidence="3 4">
    <name type="scientific">Legionella drancourtii LLAP12</name>
    <dbReference type="NCBI Taxonomy" id="658187"/>
    <lineage>
        <taxon>Bacteria</taxon>
        <taxon>Pseudomonadati</taxon>
        <taxon>Pseudomonadota</taxon>
        <taxon>Gammaproteobacteria</taxon>
        <taxon>Legionellales</taxon>
        <taxon>Legionellaceae</taxon>
        <taxon>Legionella</taxon>
    </lineage>
</organism>
<dbReference type="HOGENOM" id="CLU_083606_4_0_6"/>
<keyword evidence="1" id="KW-0732">Signal</keyword>
<dbReference type="Proteomes" id="UP000002770">
    <property type="component" value="Unassembled WGS sequence"/>
</dbReference>
<dbReference type="Pfam" id="PF04972">
    <property type="entry name" value="BON"/>
    <property type="match status" value="1"/>
</dbReference>
<feature type="domain" description="BON" evidence="2">
    <location>
        <begin position="13"/>
        <end position="83"/>
    </location>
</feature>
<evidence type="ECO:0000313" key="4">
    <source>
        <dbReference type="Proteomes" id="UP000002770"/>
    </source>
</evidence>
<dbReference type="InterPro" id="IPR014004">
    <property type="entry name" value="Transpt-assoc_nodulatn_dom_bac"/>
</dbReference>
<dbReference type="AlphaFoldDB" id="G9EJZ0"/>
<protein>
    <recommendedName>
        <fullName evidence="2">BON domain-containing protein</fullName>
    </recommendedName>
</protein>